<comment type="caution">
    <text evidence="19">The sequence shown here is derived from an EMBL/GenBank/DDBJ whole genome shotgun (WGS) entry which is preliminary data.</text>
</comment>
<feature type="active site" description="Nucleophile" evidence="15">
    <location>
        <position position="260"/>
    </location>
</feature>
<feature type="binding site" evidence="16">
    <location>
        <begin position="389"/>
        <end position="394"/>
    </location>
    <ligand>
        <name>substrate</name>
    </ligand>
</feature>
<feature type="binding site" evidence="16">
    <location>
        <begin position="322"/>
        <end position="326"/>
    </location>
    <ligand>
        <name>substrate</name>
    </ligand>
</feature>
<protein>
    <recommendedName>
        <fullName evidence="5 13">Malto-oligosyltrehalose trehalohydrolase</fullName>
        <shortName evidence="14">MTHase</shortName>
        <ecNumber evidence="4 13">3.2.1.141</ecNumber>
    </recommendedName>
    <alternativeName>
        <fullName evidence="11 14">4-alpha-D-((1-&gt;4)-alpha-D-glucano)trehalose trehalohydrolase</fullName>
    </alternativeName>
    <alternativeName>
        <fullName evidence="10 14">Maltooligosyl trehalose trehalohydrolase</fullName>
    </alternativeName>
</protein>
<evidence type="ECO:0000256" key="16">
    <source>
        <dbReference type="PIRSR" id="PIRSR006337-2"/>
    </source>
</evidence>
<feature type="domain" description="Glycosyl hydrolase family 13 catalytic" evidence="18">
    <location>
        <begin position="114"/>
        <end position="507"/>
    </location>
</feature>
<comment type="pathway">
    <text evidence="2 14">Glycan biosynthesis; trehalose biosynthesis.</text>
</comment>
<dbReference type="NCBIfam" id="TIGR02402">
    <property type="entry name" value="trehalose_TreZ"/>
    <property type="match status" value="1"/>
</dbReference>
<feature type="binding site" evidence="16">
    <location>
        <begin position="258"/>
        <end position="263"/>
    </location>
    <ligand>
        <name>substrate</name>
    </ligand>
</feature>
<evidence type="ECO:0000256" key="14">
    <source>
        <dbReference type="PIRNR" id="PIRNR006337"/>
    </source>
</evidence>
<evidence type="ECO:0000256" key="12">
    <source>
        <dbReference type="ARBA" id="ARBA00034013"/>
    </source>
</evidence>
<feature type="site" description="Transition state stabilizer" evidence="17">
    <location>
        <position position="390"/>
    </location>
</feature>
<dbReference type="CDD" id="cd11325">
    <property type="entry name" value="AmyAc_GTHase"/>
    <property type="match status" value="1"/>
</dbReference>
<evidence type="ECO:0000256" key="6">
    <source>
        <dbReference type="ARBA" id="ARBA00022490"/>
    </source>
</evidence>
<dbReference type="GO" id="GO:0005992">
    <property type="term" value="P:trehalose biosynthetic process"/>
    <property type="evidence" value="ECO:0007669"/>
    <property type="project" value="UniProtKB-UniRule"/>
</dbReference>
<dbReference type="Pfam" id="PF02922">
    <property type="entry name" value="CBM_48"/>
    <property type="match status" value="1"/>
</dbReference>
<evidence type="ECO:0000256" key="3">
    <source>
        <dbReference type="ARBA" id="ARBA00008061"/>
    </source>
</evidence>
<dbReference type="PIRSF" id="PIRSF006337">
    <property type="entry name" value="Trehalose_TreZ"/>
    <property type="match status" value="1"/>
</dbReference>
<dbReference type="PANTHER" id="PTHR43651">
    <property type="entry name" value="1,4-ALPHA-GLUCAN-BRANCHING ENZYME"/>
    <property type="match status" value="1"/>
</dbReference>
<evidence type="ECO:0000256" key="2">
    <source>
        <dbReference type="ARBA" id="ARBA00005199"/>
    </source>
</evidence>
<dbReference type="InterPro" id="IPR013783">
    <property type="entry name" value="Ig-like_fold"/>
</dbReference>
<evidence type="ECO:0000256" key="1">
    <source>
        <dbReference type="ARBA" id="ARBA00004496"/>
    </source>
</evidence>
<evidence type="ECO:0000256" key="11">
    <source>
        <dbReference type="ARBA" id="ARBA00033284"/>
    </source>
</evidence>
<dbReference type="InterPro" id="IPR012768">
    <property type="entry name" value="Trehalose_TreZ"/>
</dbReference>
<dbReference type="PATRIC" id="fig|85874.4.peg.635"/>
<evidence type="ECO:0000256" key="15">
    <source>
        <dbReference type="PIRSR" id="PIRSR006337-1"/>
    </source>
</evidence>
<dbReference type="GO" id="GO:0005737">
    <property type="term" value="C:cytoplasm"/>
    <property type="evidence" value="ECO:0007669"/>
    <property type="project" value="UniProtKB-SubCell"/>
</dbReference>
<evidence type="ECO:0000256" key="10">
    <source>
        <dbReference type="ARBA" id="ARBA00032057"/>
    </source>
</evidence>
<evidence type="ECO:0000256" key="4">
    <source>
        <dbReference type="ARBA" id="ARBA00012268"/>
    </source>
</evidence>
<sequence>MLKMGASIINGGVSFRVFAYNRKRVALVVHRNGREEVSPMTEEEPHLYSTVLEGAGPGLLYKFRLDDEGDFPDPYSHYQPEGVHGFSQVIDHNSYRWQDENWRGRNLEELVIMEIHVGTFSQEGTFKGVLERLDYLRELGVNAIELMPVVQTPGRWNWGYDGANLFSVNNNYGTPDDLKQLIDSCHREQIAVILDVVYNHFGPEGNYIPVYGPYLTDKYQTPWGPAVNYDDRYSRYTRKMVLDNIRYWLEDYHIDGLRLDAVHAIKDSSPIHILQEIALTVRNLSLKQNRRKFVIAESDANDSRLINPLDRGGYGMDAQWMDDFHHCIHTVLTGEHQGYYIDYGWPEYLEKVFKNYLYTGQYSRYWGKKRGTDGSRNPGRQFVVAIQNHDQVGNRGWGERLAALVDFPYLKAAAGLLFFAPYVPLIFMGEEYGEKNPFLFFTDYQDPELKRNISLGRKEEFKKFGWQEIPDPQDPATFYRSRLTPRRLWREENRRLFRYYRDLIALRLSHPVLKEPDKRNLEIKVDGVSRLVVIARWREGVRLTGLFNLGERVIPIEGFQGREIFNSEWRAYGGEDDGESRSLKKGQVAILEN</sequence>
<proteinExistence type="inferred from homology"/>
<evidence type="ECO:0000256" key="7">
    <source>
        <dbReference type="ARBA" id="ARBA00022801"/>
    </source>
</evidence>
<dbReference type="EMBL" id="LGFO01000169">
    <property type="protein sequence ID" value="KUK36080.1"/>
    <property type="molecule type" value="Genomic_DNA"/>
</dbReference>
<dbReference type="SUPFAM" id="SSF81296">
    <property type="entry name" value="E set domains"/>
    <property type="match status" value="1"/>
</dbReference>
<evidence type="ECO:0000259" key="18">
    <source>
        <dbReference type="SMART" id="SM00642"/>
    </source>
</evidence>
<evidence type="ECO:0000256" key="9">
    <source>
        <dbReference type="ARBA" id="ARBA00023295"/>
    </source>
</evidence>
<keyword evidence="7 14" id="KW-0378">Hydrolase</keyword>
<comment type="similarity">
    <text evidence="3 14">Belongs to the glycosyl hydrolase 13 family.</text>
</comment>
<evidence type="ECO:0000313" key="19">
    <source>
        <dbReference type="EMBL" id="KUK36080.1"/>
    </source>
</evidence>
<dbReference type="PANTHER" id="PTHR43651:SF11">
    <property type="entry name" value="MALTO-OLIGOSYLTREHALOSE TREHALOHYDROLASE"/>
    <property type="match status" value="1"/>
</dbReference>
<evidence type="ECO:0000256" key="8">
    <source>
        <dbReference type="ARBA" id="ARBA00023277"/>
    </source>
</evidence>
<dbReference type="InterPro" id="IPR014756">
    <property type="entry name" value="Ig_E-set"/>
</dbReference>
<dbReference type="Gene3D" id="3.20.20.80">
    <property type="entry name" value="Glycosidases"/>
    <property type="match status" value="1"/>
</dbReference>
<accession>A0A101FFI5</accession>
<dbReference type="AlphaFoldDB" id="A0A101FFI5"/>
<gene>
    <name evidence="19" type="ORF">XD66_1212</name>
</gene>
<dbReference type="Proteomes" id="UP000053326">
    <property type="component" value="Unassembled WGS sequence"/>
</dbReference>
<dbReference type="CDD" id="cd02853">
    <property type="entry name" value="E_set_MTHase_like_N"/>
    <property type="match status" value="1"/>
</dbReference>
<reference evidence="20" key="1">
    <citation type="journal article" date="2015" name="MBio">
        <title>Genome-Resolved Metagenomic Analysis Reveals Roles for Candidate Phyla and Other Microbial Community Members in Biogeochemical Transformations in Oil Reservoirs.</title>
        <authorList>
            <person name="Hu P."/>
            <person name="Tom L."/>
            <person name="Singh A."/>
            <person name="Thomas B.C."/>
            <person name="Baker B.J."/>
            <person name="Piceno Y.M."/>
            <person name="Andersen G.L."/>
            <person name="Banfield J.F."/>
        </authorList>
    </citation>
    <scope>NUCLEOTIDE SEQUENCE [LARGE SCALE GENOMIC DNA]</scope>
</reference>
<comment type="subcellular location">
    <subcellularLocation>
        <location evidence="1 15">Cytoplasm</location>
    </subcellularLocation>
</comment>
<dbReference type="InterPro" id="IPR006047">
    <property type="entry name" value="GH13_cat_dom"/>
</dbReference>
<dbReference type="Pfam" id="PF00128">
    <property type="entry name" value="Alpha-amylase"/>
    <property type="match status" value="1"/>
</dbReference>
<feature type="active site" description="Proton donor" evidence="15">
    <location>
        <position position="297"/>
    </location>
</feature>
<evidence type="ECO:0000313" key="20">
    <source>
        <dbReference type="Proteomes" id="UP000053326"/>
    </source>
</evidence>
<dbReference type="Gene3D" id="1.10.10.760">
    <property type="entry name" value="E-set domains of sugar-utilizing enzymes"/>
    <property type="match status" value="1"/>
</dbReference>
<dbReference type="SUPFAM" id="SSF51445">
    <property type="entry name" value="(Trans)glycosidases"/>
    <property type="match status" value="1"/>
</dbReference>
<dbReference type="Gene3D" id="2.60.40.10">
    <property type="entry name" value="Immunoglobulins"/>
    <property type="match status" value="1"/>
</dbReference>
<keyword evidence="6" id="KW-0963">Cytoplasm</keyword>
<comment type="catalytic activity">
    <reaction evidence="12 14">
        <text>hydrolysis of (1-&gt;4)-alpha-D-glucosidic linkage in 4-alpha-D-[(1-&gt;4)-alpha-D-glucanosyl]n trehalose to yield trehalose and (1-&gt;4)-alpha-D-glucan.</text>
        <dbReference type="EC" id="3.2.1.141"/>
    </reaction>
</comment>
<evidence type="ECO:0000256" key="17">
    <source>
        <dbReference type="PIRSR" id="PIRSR006337-3"/>
    </source>
</evidence>
<dbReference type="GO" id="GO:0033942">
    <property type="term" value="F:4-alpha-D-(1-&gt;4)-alpha-D-glucanotrehalose trehalohydrolase activity"/>
    <property type="evidence" value="ECO:0007669"/>
    <property type="project" value="UniProtKB-EC"/>
</dbReference>
<evidence type="ECO:0000256" key="5">
    <source>
        <dbReference type="ARBA" id="ARBA00015938"/>
    </source>
</evidence>
<dbReference type="InterPro" id="IPR017853">
    <property type="entry name" value="GH"/>
</dbReference>
<evidence type="ECO:0000256" key="13">
    <source>
        <dbReference type="NCBIfam" id="TIGR02402"/>
    </source>
</evidence>
<keyword evidence="9 14" id="KW-0326">Glycosidase</keyword>
<dbReference type="InterPro" id="IPR044901">
    <property type="entry name" value="Trehalose_TreZ_E-set_sf"/>
</dbReference>
<keyword evidence="8" id="KW-0119">Carbohydrate metabolism</keyword>
<dbReference type="InterPro" id="IPR004193">
    <property type="entry name" value="Glyco_hydro_13_N"/>
</dbReference>
<name>A0A101FFI5_9THEO</name>
<organism evidence="19 20">
    <name type="scientific">Thermacetogenium phaeum</name>
    <dbReference type="NCBI Taxonomy" id="85874"/>
    <lineage>
        <taxon>Bacteria</taxon>
        <taxon>Bacillati</taxon>
        <taxon>Bacillota</taxon>
        <taxon>Clostridia</taxon>
        <taxon>Thermoanaerobacterales</taxon>
        <taxon>Thermoanaerobacteraceae</taxon>
        <taxon>Thermacetogenium</taxon>
    </lineage>
</organism>
<dbReference type="SMART" id="SM00642">
    <property type="entry name" value="Aamy"/>
    <property type="match status" value="1"/>
</dbReference>
<dbReference type="EC" id="3.2.1.141" evidence="4 13"/>
<dbReference type="UniPathway" id="UPA00299"/>